<dbReference type="Gene3D" id="1.10.357.40">
    <property type="entry name" value="YbiA-like"/>
    <property type="match status" value="1"/>
</dbReference>
<sequence>MDQYKEKTDLRHNRIVINGRSYTVENLAELHNDLKAVVGGDETDNVVYFYGSQCSLSNFYQAKFTVGGIMFSCVEQAYFYHKAVHYCDKSKSAQILAESRPHIHKKLGESFGKRDWDDPGKALSLMAYMFAEIFRQNPYLKAVLLSTGSRELAEANPYDSYWGIGSSAGTAIYRKSLWPGNNTMGTTLVDVRNLLRDKILKLE</sequence>
<dbReference type="SUPFAM" id="SSF143990">
    <property type="entry name" value="YbiA-like"/>
    <property type="match status" value="1"/>
</dbReference>
<protein>
    <recommendedName>
        <fullName evidence="1">NADAR domain-containing protein</fullName>
    </recommendedName>
</protein>
<dbReference type="Proteomes" id="UP001208570">
    <property type="component" value="Unassembled WGS sequence"/>
</dbReference>
<reference evidence="2" key="1">
    <citation type="journal article" date="2023" name="Mol. Biol. Evol.">
        <title>Third-Generation Sequencing Reveals the Adaptive Role of the Epigenome in Three Deep-Sea Polychaetes.</title>
        <authorList>
            <person name="Perez M."/>
            <person name="Aroh O."/>
            <person name="Sun Y."/>
            <person name="Lan Y."/>
            <person name="Juniper S.K."/>
            <person name="Young C.R."/>
            <person name="Angers B."/>
            <person name="Qian P.Y."/>
        </authorList>
    </citation>
    <scope>NUCLEOTIDE SEQUENCE</scope>
    <source>
        <strain evidence="2">P08H-3</strain>
    </source>
</reference>
<feature type="domain" description="NADAR" evidence="1">
    <location>
        <begin position="48"/>
        <end position="196"/>
    </location>
</feature>
<accession>A0AAD9JSN0</accession>
<dbReference type="InterPro" id="IPR037238">
    <property type="entry name" value="YbiA-like_sf"/>
</dbReference>
<evidence type="ECO:0000313" key="3">
    <source>
        <dbReference type="Proteomes" id="UP001208570"/>
    </source>
</evidence>
<comment type="caution">
    <text evidence="2">The sequence shown here is derived from an EMBL/GenBank/DDBJ whole genome shotgun (WGS) entry which is preliminary data.</text>
</comment>
<name>A0AAD9JSN0_9ANNE</name>
<proteinExistence type="predicted"/>
<dbReference type="NCBIfam" id="TIGR02464">
    <property type="entry name" value="ribofla_fusion"/>
    <property type="match status" value="1"/>
</dbReference>
<keyword evidence="3" id="KW-1185">Reference proteome</keyword>
<gene>
    <name evidence="2" type="ORF">LSH36_183g00008</name>
</gene>
<evidence type="ECO:0000259" key="1">
    <source>
        <dbReference type="Pfam" id="PF08719"/>
    </source>
</evidence>
<dbReference type="EMBL" id="JAODUP010000183">
    <property type="protein sequence ID" value="KAK2157873.1"/>
    <property type="molecule type" value="Genomic_DNA"/>
</dbReference>
<dbReference type="AlphaFoldDB" id="A0AAD9JSN0"/>
<organism evidence="2 3">
    <name type="scientific">Paralvinella palmiformis</name>
    <dbReference type="NCBI Taxonomy" id="53620"/>
    <lineage>
        <taxon>Eukaryota</taxon>
        <taxon>Metazoa</taxon>
        <taxon>Spiralia</taxon>
        <taxon>Lophotrochozoa</taxon>
        <taxon>Annelida</taxon>
        <taxon>Polychaeta</taxon>
        <taxon>Sedentaria</taxon>
        <taxon>Canalipalpata</taxon>
        <taxon>Terebellida</taxon>
        <taxon>Terebelliformia</taxon>
        <taxon>Alvinellidae</taxon>
        <taxon>Paralvinella</taxon>
    </lineage>
</organism>
<dbReference type="Pfam" id="PF08719">
    <property type="entry name" value="NADAR"/>
    <property type="match status" value="1"/>
</dbReference>
<dbReference type="CDD" id="cd15457">
    <property type="entry name" value="NADAR"/>
    <property type="match status" value="1"/>
</dbReference>
<dbReference type="InterPro" id="IPR012816">
    <property type="entry name" value="NADAR"/>
</dbReference>
<evidence type="ECO:0000313" key="2">
    <source>
        <dbReference type="EMBL" id="KAK2157873.1"/>
    </source>
</evidence>